<sequence>MTAYEQTGTARPVRRLRYRAANLLDWVMLGLLLAGIALFILYPIVSVVSTSFFVKGQFTLQYYLDLFTKSNLKLIGNSLWVATLSSSFTTFFAFCIALYAFCSKEKTRRLLQNGLLLTMISPPFVSALAFILLFGRRGIITYGLLGLSVNPYGWHGIVILQTIGNISFATLLLLASFDTVDLKQVLASRDLGANPWQTLWHVVIPLVRPGLLSVIFTLFTMNLADFGTPIVIGGRYKVLATEAYLQVISTANLGKASAISVLMVPTAVVAFYFYRKTLSQSGSLAEGSKSFSGSGYEFELPRSIRCLLLSVVGLFFTVMALKYGNILLSTVSNTATGHIQFTTKYFHDLPRSQMSSYWRSIRYAVLSGVAASFLGILLSYYTHRRRLLGMKGVEFIASLPYIIPGTFFGLGYVAAFSHEPFLLRGTGLIIICNYTFRQISVANKSANAAFSAIDEKLEAAAQDLGASRMEVFFGVILPLLKSTFLTCFITVFTSSMTSVGAIAFLISPGKNVASMELFQSIENGRYGVAAVQAVMIIAVTLGINLFSMYLLNRGRKNQKGGNGRVPEAGSSQEAV</sequence>
<evidence type="ECO:0000313" key="7">
    <source>
        <dbReference type="EMBL" id="VYS89257.1"/>
    </source>
</evidence>
<evidence type="ECO:0000256" key="5">
    <source>
        <dbReference type="RuleBase" id="RU363032"/>
    </source>
</evidence>
<evidence type="ECO:0000256" key="2">
    <source>
        <dbReference type="ARBA" id="ARBA00022692"/>
    </source>
</evidence>
<reference evidence="7" key="1">
    <citation type="submission" date="2019-11" db="EMBL/GenBank/DDBJ databases">
        <authorList>
            <person name="Feng L."/>
        </authorList>
    </citation>
    <scope>NUCLEOTIDE SEQUENCE</scope>
    <source>
        <strain evidence="7">AundefinedLFYP135</strain>
    </source>
</reference>
<evidence type="ECO:0000256" key="1">
    <source>
        <dbReference type="ARBA" id="ARBA00004141"/>
    </source>
</evidence>
<dbReference type="PANTHER" id="PTHR43496:SF1">
    <property type="entry name" value="POLYGALACTURONAN_RHAMNOGALACTURONAN TRANSPORT SYSTEM PERMEASE PROTEIN YTEP"/>
    <property type="match status" value="1"/>
</dbReference>
<keyword evidence="2 5" id="KW-0812">Transmembrane</keyword>
<dbReference type="PANTHER" id="PTHR43496">
    <property type="entry name" value="PROTEIN LPLB"/>
    <property type="match status" value="1"/>
</dbReference>
<keyword evidence="4 5" id="KW-0472">Membrane</keyword>
<dbReference type="SUPFAM" id="SSF161098">
    <property type="entry name" value="MetI-like"/>
    <property type="match status" value="2"/>
</dbReference>
<feature type="transmembrane region" description="Helical" evidence="5">
    <location>
        <begin position="526"/>
        <end position="551"/>
    </location>
</feature>
<feature type="transmembrane region" description="Helical" evidence="5">
    <location>
        <begin position="198"/>
        <end position="219"/>
    </location>
</feature>
<feature type="transmembrane region" description="Helical" evidence="5">
    <location>
        <begin position="23"/>
        <end position="45"/>
    </location>
</feature>
<dbReference type="PROSITE" id="PS50928">
    <property type="entry name" value="ABC_TM1"/>
    <property type="match status" value="2"/>
</dbReference>
<feature type="transmembrane region" description="Helical" evidence="5">
    <location>
        <begin position="154"/>
        <end position="177"/>
    </location>
</feature>
<accession>A0A6N2S774</accession>
<proteinExistence type="inferred from homology"/>
<dbReference type="Gene3D" id="1.10.3720.10">
    <property type="entry name" value="MetI-like"/>
    <property type="match status" value="2"/>
</dbReference>
<feature type="transmembrane region" description="Helical" evidence="5">
    <location>
        <begin position="361"/>
        <end position="381"/>
    </location>
</feature>
<dbReference type="InterPro" id="IPR000515">
    <property type="entry name" value="MetI-like"/>
</dbReference>
<feature type="transmembrane region" description="Helical" evidence="5">
    <location>
        <begin position="421"/>
        <end position="436"/>
    </location>
</feature>
<feature type="domain" description="ABC transmembrane type-1" evidence="6">
    <location>
        <begin position="357"/>
        <end position="547"/>
    </location>
</feature>
<dbReference type="InterPro" id="IPR035906">
    <property type="entry name" value="MetI-like_sf"/>
</dbReference>
<keyword evidence="3 5" id="KW-1133">Transmembrane helix</keyword>
<feature type="transmembrane region" description="Helical" evidence="5">
    <location>
        <begin position="484"/>
        <end position="506"/>
    </location>
</feature>
<dbReference type="GO" id="GO:0055085">
    <property type="term" value="P:transmembrane transport"/>
    <property type="evidence" value="ECO:0007669"/>
    <property type="project" value="InterPro"/>
</dbReference>
<evidence type="ECO:0000256" key="3">
    <source>
        <dbReference type="ARBA" id="ARBA00022989"/>
    </source>
</evidence>
<dbReference type="EMBL" id="CACRSL010000003">
    <property type="protein sequence ID" value="VYS89257.1"/>
    <property type="molecule type" value="Genomic_DNA"/>
</dbReference>
<dbReference type="Pfam" id="PF00528">
    <property type="entry name" value="BPD_transp_1"/>
    <property type="match status" value="2"/>
</dbReference>
<organism evidence="7">
    <name type="scientific">uncultured Anaerotruncus sp</name>
    <dbReference type="NCBI Taxonomy" id="905011"/>
    <lineage>
        <taxon>Bacteria</taxon>
        <taxon>Bacillati</taxon>
        <taxon>Bacillota</taxon>
        <taxon>Clostridia</taxon>
        <taxon>Eubacteriales</taxon>
        <taxon>Oscillospiraceae</taxon>
        <taxon>Anaerotruncus</taxon>
        <taxon>environmental samples</taxon>
    </lineage>
</organism>
<dbReference type="CDD" id="cd06261">
    <property type="entry name" value="TM_PBP2"/>
    <property type="match status" value="2"/>
</dbReference>
<evidence type="ECO:0000259" key="6">
    <source>
        <dbReference type="PROSITE" id="PS50928"/>
    </source>
</evidence>
<feature type="transmembrane region" description="Helical" evidence="5">
    <location>
        <begin position="79"/>
        <end position="102"/>
    </location>
</feature>
<dbReference type="GO" id="GO:0005886">
    <property type="term" value="C:plasma membrane"/>
    <property type="evidence" value="ECO:0007669"/>
    <property type="project" value="UniProtKB-SubCell"/>
</dbReference>
<feature type="transmembrane region" description="Helical" evidence="5">
    <location>
        <begin position="393"/>
        <end position="415"/>
    </location>
</feature>
<keyword evidence="5" id="KW-0813">Transport</keyword>
<protein>
    <submittedName>
        <fullName evidence="7">Inner membrane ABC transporter permease protein YdcU</fullName>
    </submittedName>
</protein>
<comment type="subcellular location">
    <subcellularLocation>
        <location evidence="5">Cell membrane</location>
        <topology evidence="5">Multi-pass membrane protein</topology>
    </subcellularLocation>
    <subcellularLocation>
        <location evidence="1">Membrane</location>
        <topology evidence="1">Multi-pass membrane protein</topology>
    </subcellularLocation>
</comment>
<evidence type="ECO:0000256" key="4">
    <source>
        <dbReference type="ARBA" id="ARBA00023136"/>
    </source>
</evidence>
<feature type="transmembrane region" description="Helical" evidence="5">
    <location>
        <begin position="256"/>
        <end position="274"/>
    </location>
</feature>
<comment type="similarity">
    <text evidence="5">Belongs to the binding-protein-dependent transport system permease family.</text>
</comment>
<feature type="transmembrane region" description="Helical" evidence="5">
    <location>
        <begin position="114"/>
        <end position="134"/>
    </location>
</feature>
<gene>
    <name evidence="7" type="primary">ydcU</name>
    <name evidence="7" type="ORF">AULFYP135_00796</name>
</gene>
<dbReference type="AlphaFoldDB" id="A0A6N2S774"/>
<name>A0A6N2S774_9FIRM</name>
<feature type="domain" description="ABC transmembrane type-1" evidence="6">
    <location>
        <begin position="75"/>
        <end position="274"/>
    </location>
</feature>
<feature type="transmembrane region" description="Helical" evidence="5">
    <location>
        <begin position="306"/>
        <end position="324"/>
    </location>
</feature>